<dbReference type="Proteomes" id="UP000011182">
    <property type="component" value="Unassembled WGS sequence"/>
</dbReference>
<accession>A0A9W5LFU5</accession>
<evidence type="ECO:0000313" key="2">
    <source>
        <dbReference type="Proteomes" id="UP000011182"/>
    </source>
</evidence>
<dbReference type="AlphaFoldDB" id="A0A9W5LFU5"/>
<comment type="caution">
    <text evidence="1">The sequence shown here is derived from an EMBL/GenBank/DDBJ whole genome shotgun (WGS) entry which is preliminary data.</text>
</comment>
<name>A0A9W5LFU5_9BACI</name>
<gene>
    <name evidence="1" type="ORF">BSI_34990</name>
</gene>
<protein>
    <submittedName>
        <fullName evidence="1">Uncharacterized protein</fullName>
    </submittedName>
</protein>
<sequence length="40" mass="4887">MRHKKRSSALEGFEDDLKQYEKYIVFGFLLSWFPNHILNK</sequence>
<proteinExistence type="predicted"/>
<evidence type="ECO:0000313" key="1">
    <source>
        <dbReference type="EMBL" id="ELS59983.1"/>
    </source>
</evidence>
<organism evidence="1 2">
    <name type="scientific">Bacillus inaquosorum KCTC 13429</name>
    <dbReference type="NCBI Taxonomy" id="1236548"/>
    <lineage>
        <taxon>Bacteria</taxon>
        <taxon>Bacillati</taxon>
        <taxon>Bacillota</taxon>
        <taxon>Bacilli</taxon>
        <taxon>Bacillales</taxon>
        <taxon>Bacillaceae</taxon>
        <taxon>Bacillus</taxon>
    </lineage>
</organism>
<reference evidence="1 2" key="1">
    <citation type="journal article" date="2014" name="Syst. Appl. Microbiol.">
        <title>Genomic insights into the taxonomic status of the three subspecies of Bacillus subtilis.</title>
        <authorList>
            <person name="Yi H."/>
            <person name="Chun J."/>
            <person name="Cha C.J."/>
        </authorList>
    </citation>
    <scope>NUCLEOTIDE SEQUENCE [LARGE SCALE GENOMIC DNA]</scope>
    <source>
        <strain evidence="1 2">KCTC 13429</strain>
    </source>
</reference>
<dbReference type="EMBL" id="AMXN01000007">
    <property type="protein sequence ID" value="ELS59983.1"/>
    <property type="molecule type" value="Genomic_DNA"/>
</dbReference>
<keyword evidence="2" id="KW-1185">Reference proteome</keyword>